<feature type="region of interest" description="Disordered" evidence="1">
    <location>
        <begin position="61"/>
        <end position="145"/>
    </location>
</feature>
<feature type="non-terminal residue" evidence="3">
    <location>
        <position position="145"/>
    </location>
</feature>
<reference evidence="3" key="1">
    <citation type="submission" date="2020-03" db="EMBL/GenBank/DDBJ databases">
        <title>Intra-Species Differences in Population Size shape Life History and Genome Evolution.</title>
        <authorList>
            <person name="Willemsen D."/>
            <person name="Cui R."/>
            <person name="Valenzano D.R."/>
        </authorList>
    </citation>
    <scope>NUCLEOTIDE SEQUENCE</scope>
    <source>
        <strain evidence="3">GRZ</strain>
        <tissue evidence="3">Whole</tissue>
    </source>
</reference>
<protein>
    <submittedName>
        <fullName evidence="3">LOC107395479-like protein</fullName>
    </submittedName>
</protein>
<dbReference type="EMBL" id="JAAVVJ010000001">
    <property type="protein sequence ID" value="KAF7231527.1"/>
    <property type="molecule type" value="Genomic_DNA"/>
</dbReference>
<dbReference type="AlphaFoldDB" id="A0A9D2Z4H6"/>
<organism evidence="3 4">
    <name type="scientific">Nothobranchius furzeri</name>
    <name type="common">Turquoise killifish</name>
    <dbReference type="NCBI Taxonomy" id="105023"/>
    <lineage>
        <taxon>Eukaryota</taxon>
        <taxon>Metazoa</taxon>
        <taxon>Chordata</taxon>
        <taxon>Craniata</taxon>
        <taxon>Vertebrata</taxon>
        <taxon>Euteleostomi</taxon>
        <taxon>Actinopterygii</taxon>
        <taxon>Neopterygii</taxon>
        <taxon>Teleostei</taxon>
        <taxon>Neoteleostei</taxon>
        <taxon>Acanthomorphata</taxon>
        <taxon>Ovalentaria</taxon>
        <taxon>Atherinomorphae</taxon>
        <taxon>Cyprinodontiformes</taxon>
        <taxon>Nothobranchiidae</taxon>
        <taxon>Nothobranchius</taxon>
    </lineage>
</organism>
<evidence type="ECO:0000256" key="1">
    <source>
        <dbReference type="SAM" id="MobiDB-lite"/>
    </source>
</evidence>
<gene>
    <name evidence="3" type="ORF">G4P62_017890</name>
</gene>
<sequence>MKVLVLFVAGVLGCSLTGALTISRCELVKQLKAVDKSLKTEDLAKIVCDVMQGSNFSTSVVTKQTIKEGDKDSKRRSIGSHFGSSGNDDHKNITHPVENDRGNSSVGHRDGGHTRHRRDAAKVQNGKDGTKNVTHPVENDRGNSS</sequence>
<name>A0A9D2Z4H6_NOTFU</name>
<feature type="compositionally biased region" description="Basic and acidic residues" evidence="1">
    <location>
        <begin position="65"/>
        <end position="75"/>
    </location>
</feature>
<evidence type="ECO:0000313" key="3">
    <source>
        <dbReference type="EMBL" id="KAF7231527.1"/>
    </source>
</evidence>
<dbReference type="Gene3D" id="1.10.530.10">
    <property type="match status" value="1"/>
</dbReference>
<dbReference type="Proteomes" id="UP000822369">
    <property type="component" value="Chromosome 1"/>
</dbReference>
<feature type="chain" id="PRO_5039133426" evidence="2">
    <location>
        <begin position="20"/>
        <end position="145"/>
    </location>
</feature>
<feature type="signal peptide" evidence="2">
    <location>
        <begin position="1"/>
        <end position="19"/>
    </location>
</feature>
<evidence type="ECO:0000256" key="2">
    <source>
        <dbReference type="SAM" id="SignalP"/>
    </source>
</evidence>
<feature type="compositionally biased region" description="Basic and acidic residues" evidence="1">
    <location>
        <begin position="87"/>
        <end position="113"/>
    </location>
</feature>
<keyword evidence="2" id="KW-0732">Signal</keyword>
<evidence type="ECO:0000313" key="4">
    <source>
        <dbReference type="Proteomes" id="UP000822369"/>
    </source>
</evidence>
<proteinExistence type="predicted"/>
<comment type="caution">
    <text evidence="3">The sequence shown here is derived from an EMBL/GenBank/DDBJ whole genome shotgun (WGS) entry which is preliminary data.</text>
</comment>
<accession>A0A9D2Z4H6</accession>